<gene>
    <name evidence="2" type="ORF">R1flu_006903</name>
</gene>
<dbReference type="EMBL" id="JBHFFA010000003">
    <property type="protein sequence ID" value="KAL2635424.1"/>
    <property type="molecule type" value="Genomic_DNA"/>
</dbReference>
<sequence length="237" mass="25814">MEPGPHPLFLIPKPAFRSTDAVWFSKSPVDVNTLMEYTKDMVSDLSGTNMKAITNKSGRGVGITRMVEAGVPTALAMTHTGHRDAKSSSKYDQSSAQAKNWALQRIVAGETSTGKKLRYDDVLREEMKKSEIENSKSVEIVCYDDAKGFSTVLLGVLSRDELSRQNQVNQADRCGYTITDTWTDSYKCLKLKIPDNRFVCSASSFIVHPQEKNSGSTNCVSSGESSAGDGGGVSLRA</sequence>
<feature type="compositionally biased region" description="Gly residues" evidence="1">
    <location>
        <begin position="228"/>
        <end position="237"/>
    </location>
</feature>
<proteinExistence type="predicted"/>
<keyword evidence="3" id="KW-1185">Reference proteome</keyword>
<feature type="region of interest" description="Disordered" evidence="1">
    <location>
        <begin position="210"/>
        <end position="237"/>
    </location>
</feature>
<protein>
    <submittedName>
        <fullName evidence="2">Uncharacterized protein</fullName>
    </submittedName>
</protein>
<dbReference type="AlphaFoldDB" id="A0ABD1Z017"/>
<reference evidence="2 3" key="1">
    <citation type="submission" date="2024-09" db="EMBL/GenBank/DDBJ databases">
        <title>Chromosome-scale assembly of Riccia fluitans.</title>
        <authorList>
            <person name="Paukszto L."/>
            <person name="Sawicki J."/>
            <person name="Karawczyk K."/>
            <person name="Piernik-Szablinska J."/>
            <person name="Szczecinska M."/>
            <person name="Mazdziarz M."/>
        </authorList>
    </citation>
    <scope>NUCLEOTIDE SEQUENCE [LARGE SCALE GENOMIC DNA]</scope>
    <source>
        <strain evidence="2">Rf_01</strain>
        <tissue evidence="2">Aerial parts of the thallus</tissue>
    </source>
</reference>
<dbReference type="Proteomes" id="UP001605036">
    <property type="component" value="Unassembled WGS sequence"/>
</dbReference>
<comment type="caution">
    <text evidence="2">The sequence shown here is derived from an EMBL/GenBank/DDBJ whole genome shotgun (WGS) entry which is preliminary data.</text>
</comment>
<name>A0ABD1Z017_9MARC</name>
<evidence type="ECO:0000313" key="2">
    <source>
        <dbReference type="EMBL" id="KAL2635424.1"/>
    </source>
</evidence>
<organism evidence="2 3">
    <name type="scientific">Riccia fluitans</name>
    <dbReference type="NCBI Taxonomy" id="41844"/>
    <lineage>
        <taxon>Eukaryota</taxon>
        <taxon>Viridiplantae</taxon>
        <taxon>Streptophyta</taxon>
        <taxon>Embryophyta</taxon>
        <taxon>Marchantiophyta</taxon>
        <taxon>Marchantiopsida</taxon>
        <taxon>Marchantiidae</taxon>
        <taxon>Marchantiales</taxon>
        <taxon>Ricciaceae</taxon>
        <taxon>Riccia</taxon>
    </lineage>
</organism>
<evidence type="ECO:0000256" key="1">
    <source>
        <dbReference type="SAM" id="MobiDB-lite"/>
    </source>
</evidence>
<accession>A0ABD1Z017</accession>
<evidence type="ECO:0000313" key="3">
    <source>
        <dbReference type="Proteomes" id="UP001605036"/>
    </source>
</evidence>